<dbReference type="CDD" id="cd04647">
    <property type="entry name" value="LbH_MAT_like"/>
    <property type="match status" value="1"/>
</dbReference>
<protein>
    <submittedName>
        <fullName evidence="1">Acetyltransferase</fullName>
        <ecNumber evidence="1">2.3.1.-</ecNumber>
    </submittedName>
</protein>
<sequence>MDSKNVVRRESGVRKYQSRSFLQRYHQWRLLRRLGAFGAGVFVEQDVSVWRHPERVRLGNNVILKEGVRICPAHENAEIEIGDWTTVGYQTYLFATSQISIGKNCLIAPFCYFVDANHGIRRGQIIREQPMSAAPIAVADDVWIGVGAVVLKGVSIGEGAVVSAGAVVSSDVPDYAIVSGSPAKVVGERMEGRS</sequence>
<dbReference type="Proteomes" id="UP000320672">
    <property type="component" value="Chromosome"/>
</dbReference>
<dbReference type="PANTHER" id="PTHR23416:SF78">
    <property type="entry name" value="LIPOPOLYSACCHARIDE BIOSYNTHESIS O-ACETYL TRANSFERASE WBBJ-RELATED"/>
    <property type="match status" value="1"/>
</dbReference>
<dbReference type="InterPro" id="IPR001451">
    <property type="entry name" value="Hexapep"/>
</dbReference>
<gene>
    <name evidence="1" type="ORF">FF011L_51660</name>
</gene>
<dbReference type="GO" id="GO:0016746">
    <property type="term" value="F:acyltransferase activity"/>
    <property type="evidence" value="ECO:0007669"/>
    <property type="project" value="UniProtKB-KW"/>
</dbReference>
<dbReference type="KEGG" id="rml:FF011L_51660"/>
<dbReference type="RefSeq" id="WP_315851696.1">
    <property type="nucleotide sequence ID" value="NZ_CP036262.1"/>
</dbReference>
<evidence type="ECO:0000313" key="1">
    <source>
        <dbReference type="EMBL" id="QDS96358.1"/>
    </source>
</evidence>
<dbReference type="PANTHER" id="PTHR23416">
    <property type="entry name" value="SIALIC ACID SYNTHASE-RELATED"/>
    <property type="match status" value="1"/>
</dbReference>
<keyword evidence="2" id="KW-1185">Reference proteome</keyword>
<proteinExistence type="predicted"/>
<dbReference type="InterPro" id="IPR011004">
    <property type="entry name" value="Trimer_LpxA-like_sf"/>
</dbReference>
<keyword evidence="1" id="KW-0012">Acyltransferase</keyword>
<dbReference type="InterPro" id="IPR051159">
    <property type="entry name" value="Hexapeptide_acetyltransf"/>
</dbReference>
<reference evidence="1 2" key="1">
    <citation type="submission" date="2019-02" db="EMBL/GenBank/DDBJ databases">
        <title>Deep-cultivation of Planctomycetes and their phenomic and genomic characterization uncovers novel biology.</title>
        <authorList>
            <person name="Wiegand S."/>
            <person name="Jogler M."/>
            <person name="Boedeker C."/>
            <person name="Pinto D."/>
            <person name="Vollmers J."/>
            <person name="Rivas-Marin E."/>
            <person name="Kohn T."/>
            <person name="Peeters S.H."/>
            <person name="Heuer A."/>
            <person name="Rast P."/>
            <person name="Oberbeckmann S."/>
            <person name="Bunk B."/>
            <person name="Jeske O."/>
            <person name="Meyerdierks A."/>
            <person name="Storesund J.E."/>
            <person name="Kallscheuer N."/>
            <person name="Luecker S."/>
            <person name="Lage O.M."/>
            <person name="Pohl T."/>
            <person name="Merkel B.J."/>
            <person name="Hornburger P."/>
            <person name="Mueller R.-W."/>
            <person name="Bruemmer F."/>
            <person name="Labrenz M."/>
            <person name="Spormann A.M."/>
            <person name="Op den Camp H."/>
            <person name="Overmann J."/>
            <person name="Amann R."/>
            <person name="Jetten M.S.M."/>
            <person name="Mascher T."/>
            <person name="Medema M.H."/>
            <person name="Devos D.P."/>
            <person name="Kaster A.-K."/>
            <person name="Ovreas L."/>
            <person name="Rohde M."/>
            <person name="Galperin M.Y."/>
            <person name="Jogler C."/>
        </authorList>
    </citation>
    <scope>NUCLEOTIDE SEQUENCE [LARGE SCALE GENOMIC DNA]</scope>
    <source>
        <strain evidence="1 2">FF011L</strain>
    </source>
</reference>
<dbReference type="EMBL" id="CP036262">
    <property type="protein sequence ID" value="QDS96358.1"/>
    <property type="molecule type" value="Genomic_DNA"/>
</dbReference>
<name>A0A517MN90_9BACT</name>
<organism evidence="1 2">
    <name type="scientific">Roseimaritima multifibrata</name>
    <dbReference type="NCBI Taxonomy" id="1930274"/>
    <lineage>
        <taxon>Bacteria</taxon>
        <taxon>Pseudomonadati</taxon>
        <taxon>Planctomycetota</taxon>
        <taxon>Planctomycetia</taxon>
        <taxon>Pirellulales</taxon>
        <taxon>Pirellulaceae</taxon>
        <taxon>Roseimaritima</taxon>
    </lineage>
</organism>
<dbReference type="Pfam" id="PF00132">
    <property type="entry name" value="Hexapep"/>
    <property type="match status" value="1"/>
</dbReference>
<dbReference type="AlphaFoldDB" id="A0A517MN90"/>
<dbReference type="Gene3D" id="2.160.10.10">
    <property type="entry name" value="Hexapeptide repeat proteins"/>
    <property type="match status" value="1"/>
</dbReference>
<keyword evidence="1" id="KW-0808">Transferase</keyword>
<accession>A0A517MN90</accession>
<evidence type="ECO:0000313" key="2">
    <source>
        <dbReference type="Proteomes" id="UP000320672"/>
    </source>
</evidence>
<dbReference type="EC" id="2.3.1.-" evidence="1"/>
<dbReference type="SUPFAM" id="SSF51161">
    <property type="entry name" value="Trimeric LpxA-like enzymes"/>
    <property type="match status" value="1"/>
</dbReference>